<keyword evidence="7 10" id="KW-0764">Sulfate transport</keyword>
<dbReference type="Pfam" id="PF00528">
    <property type="entry name" value="BPD_transp_1"/>
    <property type="match status" value="1"/>
</dbReference>
<evidence type="ECO:0000256" key="3">
    <source>
        <dbReference type="ARBA" id="ARBA00022448"/>
    </source>
</evidence>
<keyword evidence="3 10" id="KW-0813">Transport</keyword>
<proteinExistence type="inferred from homology"/>
<feature type="transmembrane region" description="Helical" evidence="10">
    <location>
        <begin position="255"/>
        <end position="276"/>
    </location>
</feature>
<dbReference type="NCBIfam" id="TIGR00969">
    <property type="entry name" value="3a0106s02"/>
    <property type="match status" value="1"/>
</dbReference>
<comment type="caution">
    <text evidence="12">The sequence shown here is derived from an EMBL/GenBank/DDBJ whole genome shotgun (WGS) entry which is preliminary data.</text>
</comment>
<sequence length="286" mass="31349">MAVSSSPEIRVRRPNVWQQLNQVSWAWRITVVYLSIMLLIPTAAMLLRASTDGPVRFWQVATSPIALSAYEVTFVTAFIASAINGVFGTLLAWVLVRYDFPFKRIVDAIVDLPFALPTAVAGLTLATVYSDNGWIGSLLAPLGIKIAFTRLGVGVAMTFISLPFVVRTVQPVLQEMEKDVEESAWSLGASQFQTFWRVILPPLMPAILTGVALGFSRAVGEYGSTVLVAANMPFQDLIAPVLVFQRLEQYDYSGATAIGTVMLAISLGILLGINLLQAWGRRYDYK</sequence>
<feature type="transmembrane region" description="Helical" evidence="10">
    <location>
        <begin position="222"/>
        <end position="243"/>
    </location>
</feature>
<keyword evidence="6 10" id="KW-1133">Transmembrane helix</keyword>
<comment type="function">
    <text evidence="9">Part of the ABC transporter complex CysAWTP (TC 3.A.1.6.1) involved in sulfate/thiosulfate import. Probably responsible for the translocation of the substrate across the membrane.</text>
</comment>
<evidence type="ECO:0000256" key="5">
    <source>
        <dbReference type="ARBA" id="ARBA00022692"/>
    </source>
</evidence>
<comment type="subunit">
    <text evidence="2">The complex is composed of two ATP-binding proteins (CysA), two transmembrane proteins (CysT and CysW) and a solute-binding protein (CysP).</text>
</comment>
<feature type="domain" description="ABC transmembrane type-1" evidence="11">
    <location>
        <begin position="70"/>
        <end position="273"/>
    </location>
</feature>
<accession>A0A1E5QDX5</accession>
<dbReference type="InterPro" id="IPR011865">
    <property type="entry name" value="CysT_permease"/>
</dbReference>
<evidence type="ECO:0000256" key="8">
    <source>
        <dbReference type="ARBA" id="ARBA00023136"/>
    </source>
</evidence>
<comment type="subcellular location">
    <subcellularLocation>
        <location evidence="1 10">Cell inner membrane</location>
        <topology evidence="1 10">Multi-pass membrane protein</topology>
    </subcellularLocation>
</comment>
<evidence type="ECO:0000256" key="10">
    <source>
        <dbReference type="RuleBase" id="RU366001"/>
    </source>
</evidence>
<name>A0A1E5QDX5_9CYAN</name>
<protein>
    <recommendedName>
        <fullName evidence="10">Sulfate transport system permease protein CysT</fullName>
    </recommendedName>
</protein>
<evidence type="ECO:0000259" key="11">
    <source>
        <dbReference type="PROSITE" id="PS50928"/>
    </source>
</evidence>
<reference evidence="12" key="1">
    <citation type="submission" date="2016-09" db="EMBL/GenBank/DDBJ databases">
        <title>Draft genome of thermotolerant cyanobacterium Desertifilum sp. strain IPPAS B-1220.</title>
        <authorList>
            <person name="Sinetova M.A."/>
            <person name="Bolakhan K."/>
            <person name="Zayadan B.K."/>
            <person name="Mironov K.S."/>
            <person name="Ustinova V."/>
            <person name="Kupriyanova E.V."/>
            <person name="Sidorov R.A."/>
            <person name="Skrypnik A.N."/>
            <person name="Gogoleva N.E."/>
            <person name="Gogolev Y.V."/>
            <person name="Los D.A."/>
        </authorList>
    </citation>
    <scope>NUCLEOTIDE SEQUENCE [LARGE SCALE GENOMIC DNA]</scope>
    <source>
        <strain evidence="12">IPPAS B-1220</strain>
    </source>
</reference>
<dbReference type="FunFam" id="1.10.3720.10:FF:000004">
    <property type="entry name" value="Sulfate transport system permease protein CysT"/>
    <property type="match status" value="1"/>
</dbReference>
<keyword evidence="5 10" id="KW-0812">Transmembrane</keyword>
<feature type="transmembrane region" description="Helical" evidence="10">
    <location>
        <begin position="142"/>
        <end position="166"/>
    </location>
</feature>
<keyword evidence="4" id="KW-1003">Cell membrane</keyword>
<evidence type="ECO:0000256" key="2">
    <source>
        <dbReference type="ARBA" id="ARBA00011779"/>
    </source>
</evidence>
<dbReference type="InterPro" id="IPR000515">
    <property type="entry name" value="MetI-like"/>
</dbReference>
<evidence type="ECO:0000313" key="12">
    <source>
        <dbReference type="EMBL" id="OEJ72811.1"/>
    </source>
</evidence>
<dbReference type="PANTHER" id="PTHR30406">
    <property type="entry name" value="SULFATE TRANSPORT SYSTEM PERMEASE PROTEIN"/>
    <property type="match status" value="1"/>
</dbReference>
<dbReference type="SUPFAM" id="SSF161098">
    <property type="entry name" value="MetI-like"/>
    <property type="match status" value="1"/>
</dbReference>
<dbReference type="OrthoDB" id="9774448at2"/>
<evidence type="ECO:0000256" key="4">
    <source>
        <dbReference type="ARBA" id="ARBA00022475"/>
    </source>
</evidence>
<dbReference type="CDD" id="cd06261">
    <property type="entry name" value="TM_PBP2"/>
    <property type="match status" value="1"/>
</dbReference>
<dbReference type="InterPro" id="IPR035906">
    <property type="entry name" value="MetI-like_sf"/>
</dbReference>
<dbReference type="EMBL" id="MJGC01000110">
    <property type="protein sequence ID" value="OEJ72811.1"/>
    <property type="molecule type" value="Genomic_DNA"/>
</dbReference>
<gene>
    <name evidence="12" type="ORF">BH720_22830</name>
</gene>
<evidence type="ECO:0000256" key="9">
    <source>
        <dbReference type="ARBA" id="ARBA00025323"/>
    </source>
</evidence>
<dbReference type="NCBIfam" id="TIGR02139">
    <property type="entry name" value="permease_CysT"/>
    <property type="match status" value="1"/>
</dbReference>
<dbReference type="GO" id="GO:0015419">
    <property type="term" value="F:ABC-type sulfate transporter activity"/>
    <property type="evidence" value="ECO:0007669"/>
    <property type="project" value="UniProtKB-UniRule"/>
</dbReference>
<dbReference type="AlphaFoldDB" id="A0A1E5QDX5"/>
<dbReference type="Gene3D" id="1.10.3720.10">
    <property type="entry name" value="MetI-like"/>
    <property type="match status" value="1"/>
</dbReference>
<comment type="function">
    <text evidence="10">Part of the ABC transporter complex (TC 3.A.1.6.1) involved in sulfate/thiosulfate import.</text>
</comment>
<dbReference type="PROSITE" id="PS50928">
    <property type="entry name" value="ABC_TM1"/>
    <property type="match status" value="1"/>
</dbReference>
<evidence type="ECO:0000256" key="7">
    <source>
        <dbReference type="ARBA" id="ARBA00023032"/>
    </source>
</evidence>
<feature type="transmembrane region" description="Helical" evidence="10">
    <location>
        <begin position="195"/>
        <end position="215"/>
    </location>
</feature>
<comment type="caution">
    <text evidence="10">Lacks conserved residue(s) required for the propagation of feature annotation.</text>
</comment>
<organism evidence="12">
    <name type="scientific">Desertifilum tharense IPPAS B-1220</name>
    <dbReference type="NCBI Taxonomy" id="1781255"/>
    <lineage>
        <taxon>Bacteria</taxon>
        <taxon>Bacillati</taxon>
        <taxon>Cyanobacteriota</taxon>
        <taxon>Cyanophyceae</taxon>
        <taxon>Desertifilales</taxon>
        <taxon>Desertifilaceae</taxon>
        <taxon>Desertifilum</taxon>
    </lineage>
</organism>
<dbReference type="PANTHER" id="PTHR30406:SF8">
    <property type="entry name" value="SULFATE TRANSPORT SYSTEM PERMEASE PROTEIN CYST"/>
    <property type="match status" value="1"/>
</dbReference>
<feature type="transmembrane region" description="Helical" evidence="10">
    <location>
        <begin position="25"/>
        <end position="47"/>
    </location>
</feature>
<dbReference type="InterPro" id="IPR005667">
    <property type="entry name" value="Sulph_transpt2"/>
</dbReference>
<dbReference type="GO" id="GO:0005886">
    <property type="term" value="C:plasma membrane"/>
    <property type="evidence" value="ECO:0007669"/>
    <property type="project" value="UniProtKB-SubCell"/>
</dbReference>
<evidence type="ECO:0000256" key="6">
    <source>
        <dbReference type="ARBA" id="ARBA00022989"/>
    </source>
</evidence>
<dbReference type="STRING" id="1781255.BH720_22830"/>
<keyword evidence="10" id="KW-0997">Cell inner membrane</keyword>
<evidence type="ECO:0000256" key="1">
    <source>
        <dbReference type="ARBA" id="ARBA00004429"/>
    </source>
</evidence>
<comment type="similarity">
    <text evidence="10">Belongs to the binding-protein-dependent transport system permease family. CysTW subfamily.</text>
</comment>
<feature type="transmembrane region" description="Helical" evidence="10">
    <location>
        <begin position="68"/>
        <end position="96"/>
    </location>
</feature>
<keyword evidence="8 10" id="KW-0472">Membrane</keyword>